<protein>
    <submittedName>
        <fullName evidence="2">SusD/RagB family nutrient-binding outer membrane lipoprotein</fullName>
    </submittedName>
</protein>
<accession>A0ABT4PDG3</accession>
<evidence type="ECO:0000256" key="1">
    <source>
        <dbReference type="SAM" id="SignalP"/>
    </source>
</evidence>
<dbReference type="EMBL" id="JAPZVM010000001">
    <property type="protein sequence ID" value="MCZ8371097.1"/>
    <property type="molecule type" value="Genomic_DNA"/>
</dbReference>
<keyword evidence="3" id="KW-1185">Reference proteome</keyword>
<dbReference type="Proteomes" id="UP001141933">
    <property type="component" value="Unassembled WGS sequence"/>
</dbReference>
<keyword evidence="1" id="KW-0732">Signal</keyword>
<evidence type="ECO:0000313" key="2">
    <source>
        <dbReference type="EMBL" id="MCZ8371097.1"/>
    </source>
</evidence>
<comment type="caution">
    <text evidence="2">The sequence shown here is derived from an EMBL/GenBank/DDBJ whole genome shotgun (WGS) entry which is preliminary data.</text>
</comment>
<gene>
    <name evidence="2" type="ORF">O6P32_00010</name>
</gene>
<sequence length="521" mass="58363">MNKRLFKYILSGAFGTLLLAGSSCTANFEEINRPGENITDEEYGRDNFKLQSYFSQMIENVLSPQENSFQMNENLIGDVYGRYMTTANDAWNGSNFSVYNAQNSWIKYPFNDVMQKFTTPWYAVKESTDENSTVWAWAKILRVAAMHRLIDMYGALPYTQVTSESITVPYDDMKTAYHAMLDDLTSAIETLTVYLSSSSDALMPDADVVYKGDMNKWVKFANSLKLRLAMRLRGVEPEYAQQMAEEAVGHSIGVITSNADAPRYPYPGNSPIWKMCTSWGDARAAADIVSYMVGYQDPRLSLYFNSVTFSGFDGTYAGLRSGSTLTSKAWADQYSCPAGEMDDDYLWMTAAEVAFLKAEGALYNWNMGGSTAEALYEEGITLSFDQWGASGASAYMENSTNTPADYSDPSGKLSTSAVSTITVKWENGDTEKSLERIITQKWIAMYPLGQEAWSEYRRTGYPRFFSLAEQPVSYPTLTTVAARIPFNPDEYTNNPNNINSSTVQQLLGGKDDYSTKLYWAK</sequence>
<dbReference type="Pfam" id="PF12741">
    <property type="entry name" value="SusD-like"/>
    <property type="match status" value="1"/>
</dbReference>
<dbReference type="InterPro" id="IPR011990">
    <property type="entry name" value="TPR-like_helical_dom_sf"/>
</dbReference>
<feature type="chain" id="PRO_5047216024" evidence="1">
    <location>
        <begin position="26"/>
        <end position="521"/>
    </location>
</feature>
<dbReference type="PROSITE" id="PS51257">
    <property type="entry name" value="PROKAR_LIPOPROTEIN"/>
    <property type="match status" value="1"/>
</dbReference>
<dbReference type="Gene3D" id="1.25.40.390">
    <property type="match status" value="1"/>
</dbReference>
<reference evidence="2" key="1">
    <citation type="submission" date="2022-12" db="EMBL/GenBank/DDBJ databases">
        <title>Phocaeicola acetigenes sp. nov., isolated feces from a healthy human.</title>
        <authorList>
            <person name="Do H."/>
            <person name="Ha Y.B."/>
            <person name="Kim J.-S."/>
            <person name="Suh M.K."/>
            <person name="Kim H.S."/>
            <person name="Lee J.-S."/>
        </authorList>
    </citation>
    <scope>NUCLEOTIDE SEQUENCE</scope>
    <source>
        <strain evidence="2">KGMB11183</strain>
    </source>
</reference>
<dbReference type="RefSeq" id="WP_269876207.1">
    <property type="nucleotide sequence ID" value="NZ_JAPZVM010000001.1"/>
</dbReference>
<evidence type="ECO:0000313" key="3">
    <source>
        <dbReference type="Proteomes" id="UP001141933"/>
    </source>
</evidence>
<name>A0ABT4PDG3_9BACT</name>
<feature type="signal peptide" evidence="1">
    <location>
        <begin position="1"/>
        <end position="25"/>
    </location>
</feature>
<dbReference type="SUPFAM" id="SSF48452">
    <property type="entry name" value="TPR-like"/>
    <property type="match status" value="1"/>
</dbReference>
<keyword evidence="2" id="KW-0449">Lipoprotein</keyword>
<proteinExistence type="predicted"/>
<organism evidence="2 3">
    <name type="scientific">Phocaeicola acetigenes</name>
    <dbReference type="NCBI Taxonomy" id="3016083"/>
    <lineage>
        <taxon>Bacteria</taxon>
        <taxon>Pseudomonadati</taxon>
        <taxon>Bacteroidota</taxon>
        <taxon>Bacteroidia</taxon>
        <taxon>Bacteroidales</taxon>
        <taxon>Bacteroidaceae</taxon>
        <taxon>Phocaeicola</taxon>
    </lineage>
</organism>
<dbReference type="InterPro" id="IPR024302">
    <property type="entry name" value="SusD-like"/>
</dbReference>